<evidence type="ECO:0000313" key="2">
    <source>
        <dbReference type="Proteomes" id="UP000784294"/>
    </source>
</evidence>
<evidence type="ECO:0000313" key="1">
    <source>
        <dbReference type="EMBL" id="VEL19946.1"/>
    </source>
</evidence>
<reference evidence="1" key="1">
    <citation type="submission" date="2018-11" db="EMBL/GenBank/DDBJ databases">
        <authorList>
            <consortium name="Pathogen Informatics"/>
        </authorList>
    </citation>
    <scope>NUCLEOTIDE SEQUENCE</scope>
</reference>
<organism evidence="1 2">
    <name type="scientific">Protopolystoma xenopodis</name>
    <dbReference type="NCBI Taxonomy" id="117903"/>
    <lineage>
        <taxon>Eukaryota</taxon>
        <taxon>Metazoa</taxon>
        <taxon>Spiralia</taxon>
        <taxon>Lophotrochozoa</taxon>
        <taxon>Platyhelminthes</taxon>
        <taxon>Monogenea</taxon>
        <taxon>Polyopisthocotylea</taxon>
        <taxon>Polystomatidea</taxon>
        <taxon>Polystomatidae</taxon>
        <taxon>Protopolystoma</taxon>
    </lineage>
</organism>
<comment type="caution">
    <text evidence="1">The sequence shown here is derived from an EMBL/GenBank/DDBJ whole genome shotgun (WGS) entry which is preliminary data.</text>
</comment>
<proteinExistence type="predicted"/>
<dbReference type="EMBL" id="CAAALY010044019">
    <property type="protein sequence ID" value="VEL19946.1"/>
    <property type="molecule type" value="Genomic_DNA"/>
</dbReference>
<dbReference type="AlphaFoldDB" id="A0A3S5BD19"/>
<sequence length="116" mass="13094">MNAQIIVRVDKSVPTSGTCQSNGFGFMLPALWDPSFPVVELRLDTFCFFFCICIRLCRLADRQLSWWISLCARSTLLDTSSARWPTFDGLASFPPRIRQLCCTLVSVSASRIHTLD</sequence>
<dbReference type="Proteomes" id="UP000784294">
    <property type="component" value="Unassembled WGS sequence"/>
</dbReference>
<accession>A0A3S5BD19</accession>
<protein>
    <submittedName>
        <fullName evidence="1">Uncharacterized protein</fullName>
    </submittedName>
</protein>
<name>A0A3S5BD19_9PLAT</name>
<gene>
    <name evidence="1" type="ORF">PXEA_LOCUS13386</name>
</gene>
<keyword evidence="2" id="KW-1185">Reference proteome</keyword>